<evidence type="ECO:0000313" key="1">
    <source>
        <dbReference type="EMBL" id="MDT0347356.1"/>
    </source>
</evidence>
<protein>
    <recommendedName>
        <fullName evidence="3">Nucleotidyltransferase domain-containing protein</fullName>
    </recommendedName>
</protein>
<dbReference type="Proteomes" id="UP001183246">
    <property type="component" value="Unassembled WGS sequence"/>
</dbReference>
<organism evidence="1 2">
    <name type="scientific">Streptomyces litchfieldiae</name>
    <dbReference type="NCBI Taxonomy" id="3075543"/>
    <lineage>
        <taxon>Bacteria</taxon>
        <taxon>Bacillati</taxon>
        <taxon>Actinomycetota</taxon>
        <taxon>Actinomycetes</taxon>
        <taxon>Kitasatosporales</taxon>
        <taxon>Streptomycetaceae</taxon>
        <taxon>Streptomyces</taxon>
    </lineage>
</organism>
<keyword evidence="2" id="KW-1185">Reference proteome</keyword>
<accession>A0ABU2N0T2</accession>
<reference evidence="2" key="1">
    <citation type="submission" date="2023-07" db="EMBL/GenBank/DDBJ databases">
        <title>30 novel species of actinomycetes from the DSMZ collection.</title>
        <authorList>
            <person name="Nouioui I."/>
        </authorList>
    </citation>
    <scope>NUCLEOTIDE SEQUENCE [LARGE SCALE GENOMIC DNA]</scope>
    <source>
        <strain evidence="2">DSM 44938</strain>
    </source>
</reference>
<evidence type="ECO:0000313" key="2">
    <source>
        <dbReference type="Proteomes" id="UP001183246"/>
    </source>
</evidence>
<proteinExistence type="predicted"/>
<evidence type="ECO:0008006" key="3">
    <source>
        <dbReference type="Google" id="ProtNLM"/>
    </source>
</evidence>
<dbReference type="EMBL" id="JAVREL010000031">
    <property type="protein sequence ID" value="MDT0347356.1"/>
    <property type="molecule type" value="Genomic_DNA"/>
</dbReference>
<gene>
    <name evidence="1" type="ORF">RM590_32985</name>
</gene>
<sequence length="275" mass="29646">MTVSPPDSPNSSPQGSPRTAVNAAVNAAADAAEYAALLRAAHADPAVAGAVLTGSQAREGMPTVHSDHDVFVITRDGRHTDIGARHTAVLDVVVMPLAEFRTHGLPESGSDFNRYAFVHAQVVKDTEDGLIARLVDRKAALTGEEAGPTAAGYLDAFTNITYRALKNHRDGRTLEARLDAAEVHPFLLGHIFAMERRVRPFNKYLGWELAHHPLADLRWRPGRLLPLLDELLARGAPGTLRTLFAEVEPAARAAGHGPVLDAWGDDLRLLRGADH</sequence>
<comment type="caution">
    <text evidence="1">The sequence shown here is derived from an EMBL/GenBank/DDBJ whole genome shotgun (WGS) entry which is preliminary data.</text>
</comment>
<dbReference type="RefSeq" id="WP_311708483.1">
    <property type="nucleotide sequence ID" value="NZ_JAVREL010000031.1"/>
</dbReference>
<name>A0ABU2N0T2_9ACTN</name>